<dbReference type="GeneID" id="28899455"/>
<feature type="compositionally biased region" description="Basic and acidic residues" evidence="1">
    <location>
        <begin position="17"/>
        <end position="27"/>
    </location>
</feature>
<dbReference type="AlphaFoldDB" id="A0A165GE38"/>
<organism evidence="2 3">
    <name type="scientific">Xylona heveae (strain CBS 132557 / TC161)</name>
    <dbReference type="NCBI Taxonomy" id="1328760"/>
    <lineage>
        <taxon>Eukaryota</taxon>
        <taxon>Fungi</taxon>
        <taxon>Dikarya</taxon>
        <taxon>Ascomycota</taxon>
        <taxon>Pezizomycotina</taxon>
        <taxon>Xylonomycetes</taxon>
        <taxon>Xylonales</taxon>
        <taxon>Xylonaceae</taxon>
        <taxon>Xylona</taxon>
    </lineage>
</organism>
<accession>A0A165GE38</accession>
<gene>
    <name evidence="2" type="ORF">L228DRAFT_261305</name>
</gene>
<feature type="region of interest" description="Disordered" evidence="1">
    <location>
        <begin position="1"/>
        <end position="61"/>
    </location>
</feature>
<name>A0A165GE38_XYLHT</name>
<reference evidence="2 3" key="1">
    <citation type="journal article" date="2016" name="Fungal Biol.">
        <title>The genome of Xylona heveae provides a window into fungal endophytism.</title>
        <authorList>
            <person name="Gazis R."/>
            <person name="Kuo A."/>
            <person name="Riley R."/>
            <person name="LaButti K."/>
            <person name="Lipzen A."/>
            <person name="Lin J."/>
            <person name="Amirebrahimi M."/>
            <person name="Hesse C.N."/>
            <person name="Spatafora J.W."/>
            <person name="Henrissat B."/>
            <person name="Hainaut M."/>
            <person name="Grigoriev I.V."/>
            <person name="Hibbett D.S."/>
        </authorList>
    </citation>
    <scope>NUCLEOTIDE SEQUENCE [LARGE SCALE GENOMIC DNA]</scope>
    <source>
        <strain evidence="2 3">TC161</strain>
    </source>
</reference>
<evidence type="ECO:0000313" key="2">
    <source>
        <dbReference type="EMBL" id="KZF22081.1"/>
    </source>
</evidence>
<evidence type="ECO:0000256" key="1">
    <source>
        <dbReference type="SAM" id="MobiDB-lite"/>
    </source>
</evidence>
<keyword evidence="3" id="KW-1185">Reference proteome</keyword>
<dbReference type="EMBL" id="KV407459">
    <property type="protein sequence ID" value="KZF22081.1"/>
    <property type="molecule type" value="Genomic_DNA"/>
</dbReference>
<proteinExistence type="predicted"/>
<dbReference type="InParanoid" id="A0A165GE38"/>
<protein>
    <submittedName>
        <fullName evidence="2">Uncharacterized protein</fullName>
    </submittedName>
</protein>
<evidence type="ECO:0000313" key="3">
    <source>
        <dbReference type="Proteomes" id="UP000076632"/>
    </source>
</evidence>
<sequence>MSRSLIDATEIPLCRESSTEPGKKEDWPALTPESSLSLDHAEDPRGNESFVSQDEMVNPTVNINNDGKKIIKDLPLQPMPKSSQAFHPADEDKGVILPLSVSDSVDGVEKMPAEEFSDSSTNDTSQFNQDSDIATSQYAQLANCNLNVSSAEAMESMQRPVTGRLRQKGSDKATQLLSIENRRVSIPDFRKTVMSLMAQNCSNPDESTESTMIEPDNLQTLTIFEEETLEDDKDDAKLNLCSPSSKVTTDSMQFSATSTKPASYTDPSHLYAHNARLKHVSATNPSLILRIAPEADRIIMGNSDLDKENVSKSNLRGSRFLPRTPSIQGIQNIVRNASTFDSRVKFPFGQKLRGASNLRTSWHNTGITKASRTAHVLLTYAFNRCVEMISPQKI</sequence>
<dbReference type="RefSeq" id="XP_018187636.1">
    <property type="nucleotide sequence ID" value="XM_018334318.1"/>
</dbReference>
<dbReference type="Proteomes" id="UP000076632">
    <property type="component" value="Unassembled WGS sequence"/>
</dbReference>
<dbReference type="OrthoDB" id="5407305at2759"/>